<evidence type="ECO:0000313" key="1">
    <source>
        <dbReference type="EMBL" id="MCF2533601.1"/>
    </source>
</evidence>
<gene>
    <name evidence="1" type="ORF">LZ495_41170</name>
</gene>
<comment type="caution">
    <text evidence="1">The sequence shown here is derived from an EMBL/GenBank/DDBJ whole genome shotgun (WGS) entry which is preliminary data.</text>
</comment>
<name>A0AA41QA85_9ACTN</name>
<accession>A0AA41QA85</accession>
<sequence length="291" mass="31334">MTRTNGYVRSSLLMRRWVEAAAAAVVCWTVPACSPVQGDPPMPDPPPGKRIDVASKFSAAGPDHPGLFVARSTAEARVLHSYLGDQAPQVDYTKQALIAITSGTGCGHAQEVQLYADGDDLALRINVDADVHSDCYRSNALTAMFAVPSAKVPAHPRTKMAARPADLGVGVLVTREEVAVYPPDAPARPFEVPPRRESYDVSGTPDWYEVANTALRAWLKDMGVTSTPDANWLHPPSARGDRRFVFVVPQCGPYRASVHLRPDRTPELSTGQDATCSPTGHDLAVYDVPPA</sequence>
<keyword evidence="2" id="KW-1185">Reference proteome</keyword>
<evidence type="ECO:0000313" key="2">
    <source>
        <dbReference type="Proteomes" id="UP001165378"/>
    </source>
</evidence>
<protein>
    <submittedName>
        <fullName evidence="1">Uncharacterized protein</fullName>
    </submittedName>
</protein>
<organism evidence="1 2">
    <name type="scientific">Yinghuangia soli</name>
    <dbReference type="NCBI Taxonomy" id="2908204"/>
    <lineage>
        <taxon>Bacteria</taxon>
        <taxon>Bacillati</taxon>
        <taxon>Actinomycetota</taxon>
        <taxon>Actinomycetes</taxon>
        <taxon>Kitasatosporales</taxon>
        <taxon>Streptomycetaceae</taxon>
        <taxon>Yinghuangia</taxon>
    </lineage>
</organism>
<dbReference type="EMBL" id="JAKFHA010000053">
    <property type="protein sequence ID" value="MCF2533601.1"/>
    <property type="molecule type" value="Genomic_DNA"/>
</dbReference>
<dbReference type="RefSeq" id="WP_235058369.1">
    <property type="nucleotide sequence ID" value="NZ_JAKFHA010000053.1"/>
</dbReference>
<proteinExistence type="predicted"/>
<dbReference type="Proteomes" id="UP001165378">
    <property type="component" value="Unassembled WGS sequence"/>
</dbReference>
<dbReference type="AlphaFoldDB" id="A0AA41QA85"/>
<reference evidence="1" key="1">
    <citation type="submission" date="2022-01" db="EMBL/GenBank/DDBJ databases">
        <title>Genome-Based Taxonomic Classification of the Phylum Actinobacteria.</title>
        <authorList>
            <person name="Gao Y."/>
        </authorList>
    </citation>
    <scope>NUCLEOTIDE SEQUENCE</scope>
    <source>
        <strain evidence="1">KLBMP 8922</strain>
    </source>
</reference>